<feature type="domain" description="DUF985" evidence="1">
    <location>
        <begin position="12"/>
        <end position="139"/>
    </location>
</feature>
<accession>A0A9D2TK63</accession>
<evidence type="ECO:0000259" key="1">
    <source>
        <dbReference type="Pfam" id="PF06172"/>
    </source>
</evidence>
<dbReference type="InterPro" id="IPR014710">
    <property type="entry name" value="RmlC-like_jellyroll"/>
</dbReference>
<reference evidence="2" key="1">
    <citation type="journal article" date="2021" name="PeerJ">
        <title>Extensive microbial diversity within the chicken gut microbiome revealed by metagenomics and culture.</title>
        <authorList>
            <person name="Gilroy R."/>
            <person name="Ravi A."/>
            <person name="Getino M."/>
            <person name="Pursley I."/>
            <person name="Horton D.L."/>
            <person name="Alikhan N.F."/>
            <person name="Baker D."/>
            <person name="Gharbi K."/>
            <person name="Hall N."/>
            <person name="Watson M."/>
            <person name="Adriaenssens E.M."/>
            <person name="Foster-Nyarko E."/>
            <person name="Jarju S."/>
            <person name="Secka A."/>
            <person name="Antonio M."/>
            <person name="Oren A."/>
            <person name="Chaudhuri R.R."/>
            <person name="La Ragione R."/>
            <person name="Hildebrand F."/>
            <person name="Pallen M.J."/>
        </authorList>
    </citation>
    <scope>NUCLEOTIDE SEQUENCE</scope>
    <source>
        <strain evidence="2">5933</strain>
    </source>
</reference>
<evidence type="ECO:0000313" key="3">
    <source>
        <dbReference type="Proteomes" id="UP000823918"/>
    </source>
</evidence>
<dbReference type="InterPro" id="IPR039935">
    <property type="entry name" value="YML079W-like"/>
</dbReference>
<gene>
    <name evidence="2" type="ORF">H9698_03125</name>
</gene>
<dbReference type="Gene3D" id="2.60.120.10">
    <property type="entry name" value="Jelly Rolls"/>
    <property type="match status" value="1"/>
</dbReference>
<dbReference type="PANTHER" id="PTHR33387:SF3">
    <property type="entry name" value="DUF985 DOMAIN-CONTAINING PROTEIN"/>
    <property type="match status" value="1"/>
</dbReference>
<dbReference type="PANTHER" id="PTHR33387">
    <property type="entry name" value="RMLC-LIKE JELLY ROLL FOLD PROTEIN"/>
    <property type="match status" value="1"/>
</dbReference>
<name>A0A9D2TK63_9FIRM</name>
<organism evidence="2 3">
    <name type="scientific">Candidatus Ruthenibacterium merdavium</name>
    <dbReference type="NCBI Taxonomy" id="2838752"/>
    <lineage>
        <taxon>Bacteria</taxon>
        <taxon>Bacillati</taxon>
        <taxon>Bacillota</taxon>
        <taxon>Clostridia</taxon>
        <taxon>Eubacteriales</taxon>
        <taxon>Oscillospiraceae</taxon>
        <taxon>Ruthenibacterium</taxon>
    </lineage>
</organism>
<dbReference type="Proteomes" id="UP000823918">
    <property type="component" value="Unassembled WGS sequence"/>
</dbReference>
<protein>
    <submittedName>
        <fullName evidence="2">Cupin domain-containing protein</fullName>
    </submittedName>
</protein>
<reference evidence="2" key="2">
    <citation type="submission" date="2021-04" db="EMBL/GenBank/DDBJ databases">
        <authorList>
            <person name="Gilroy R."/>
        </authorList>
    </citation>
    <scope>NUCLEOTIDE SEQUENCE</scope>
    <source>
        <strain evidence="2">5933</strain>
    </source>
</reference>
<dbReference type="SUPFAM" id="SSF51182">
    <property type="entry name" value="RmlC-like cupins"/>
    <property type="match status" value="1"/>
</dbReference>
<dbReference type="InterPro" id="IPR011051">
    <property type="entry name" value="RmlC_Cupin_sf"/>
</dbReference>
<dbReference type="InterPro" id="IPR009327">
    <property type="entry name" value="Cupin_DUF985"/>
</dbReference>
<evidence type="ECO:0000313" key="2">
    <source>
        <dbReference type="EMBL" id="HJC71773.1"/>
    </source>
</evidence>
<sequence>MGGKAGKSMTAQEVMEALGLEPLEGEGGLYRQTYQSGETPRPMATAIYYMLTPDTFSHLHRLDADEMYHFYLGDAVELCELMPDGSSCVTELGPDLARGQQVQHLVKAGTWQGSRLKAGGAWALLGTTMSPGYEQSGYEHGDRALLSREYPARAVQIAALTNETAENQK</sequence>
<dbReference type="EMBL" id="DWWA01000018">
    <property type="protein sequence ID" value="HJC71773.1"/>
    <property type="molecule type" value="Genomic_DNA"/>
</dbReference>
<comment type="caution">
    <text evidence="2">The sequence shown here is derived from an EMBL/GenBank/DDBJ whole genome shotgun (WGS) entry which is preliminary data.</text>
</comment>
<dbReference type="CDD" id="cd06121">
    <property type="entry name" value="cupin_YML079wp"/>
    <property type="match status" value="1"/>
</dbReference>
<proteinExistence type="predicted"/>
<dbReference type="AlphaFoldDB" id="A0A9D2TK63"/>
<dbReference type="Pfam" id="PF06172">
    <property type="entry name" value="Cupin_5"/>
    <property type="match status" value="1"/>
</dbReference>